<proteinExistence type="predicted"/>
<dbReference type="InterPro" id="IPR006600">
    <property type="entry name" value="HTH_CenpB_DNA-bd_dom"/>
</dbReference>
<evidence type="ECO:0000313" key="5">
    <source>
        <dbReference type="WBParaSite" id="jg4730"/>
    </source>
</evidence>
<keyword evidence="2" id="KW-0238">DNA-binding</keyword>
<comment type="subcellular location">
    <subcellularLocation>
        <location evidence="1">Nucleus</location>
    </subcellularLocation>
</comment>
<name>A0A915ECL7_9BILA</name>
<dbReference type="GO" id="GO:0003677">
    <property type="term" value="F:DNA binding"/>
    <property type="evidence" value="ECO:0007669"/>
    <property type="project" value="UniProtKB-KW"/>
</dbReference>
<sequence>MAKGSKRKRLEGAGRPVLEPELDSELAEWIREMRESKKPVSRSIIRMKAVEVFRSNKIKSQATTAVLKELGIETALIPGGCTKFIQVGEIS</sequence>
<dbReference type="Proteomes" id="UP000887574">
    <property type="component" value="Unplaced"/>
</dbReference>
<dbReference type="AlphaFoldDB" id="A0A915ECL7"/>
<reference evidence="5" key="1">
    <citation type="submission" date="2022-11" db="UniProtKB">
        <authorList>
            <consortium name="WormBaseParasite"/>
        </authorList>
    </citation>
    <scope>IDENTIFICATION</scope>
</reference>
<dbReference type="SUPFAM" id="SSF46689">
    <property type="entry name" value="Homeodomain-like"/>
    <property type="match status" value="1"/>
</dbReference>
<dbReference type="InterPro" id="IPR009057">
    <property type="entry name" value="Homeodomain-like_sf"/>
</dbReference>
<feature type="domain" description="HTH CENPB-type" evidence="3">
    <location>
        <begin position="20"/>
        <end position="55"/>
    </location>
</feature>
<dbReference type="Pfam" id="PF03221">
    <property type="entry name" value="HTH_Tnp_Tc5"/>
    <property type="match status" value="1"/>
</dbReference>
<accession>A0A915ECL7</accession>
<protein>
    <submittedName>
        <fullName evidence="5">HTH CENPB-type domain-containing protein</fullName>
    </submittedName>
</protein>
<evidence type="ECO:0000313" key="4">
    <source>
        <dbReference type="Proteomes" id="UP000887574"/>
    </source>
</evidence>
<dbReference type="Gene3D" id="1.10.10.60">
    <property type="entry name" value="Homeodomain-like"/>
    <property type="match status" value="1"/>
</dbReference>
<evidence type="ECO:0000256" key="2">
    <source>
        <dbReference type="ARBA" id="ARBA00023125"/>
    </source>
</evidence>
<evidence type="ECO:0000259" key="3">
    <source>
        <dbReference type="Pfam" id="PF03221"/>
    </source>
</evidence>
<dbReference type="WBParaSite" id="jg4730">
    <property type="protein sequence ID" value="jg4730"/>
    <property type="gene ID" value="jg4730"/>
</dbReference>
<organism evidence="4 5">
    <name type="scientific">Ditylenchus dipsaci</name>
    <dbReference type="NCBI Taxonomy" id="166011"/>
    <lineage>
        <taxon>Eukaryota</taxon>
        <taxon>Metazoa</taxon>
        <taxon>Ecdysozoa</taxon>
        <taxon>Nematoda</taxon>
        <taxon>Chromadorea</taxon>
        <taxon>Rhabditida</taxon>
        <taxon>Tylenchina</taxon>
        <taxon>Tylenchomorpha</taxon>
        <taxon>Sphaerularioidea</taxon>
        <taxon>Anguinidae</taxon>
        <taxon>Anguininae</taxon>
        <taxon>Ditylenchus</taxon>
    </lineage>
</organism>
<keyword evidence="4" id="KW-1185">Reference proteome</keyword>
<dbReference type="GO" id="GO:0005634">
    <property type="term" value="C:nucleus"/>
    <property type="evidence" value="ECO:0007669"/>
    <property type="project" value="UniProtKB-SubCell"/>
</dbReference>
<evidence type="ECO:0000256" key="1">
    <source>
        <dbReference type="ARBA" id="ARBA00004123"/>
    </source>
</evidence>